<keyword evidence="3" id="KW-1185">Reference proteome</keyword>
<evidence type="ECO:0000259" key="1">
    <source>
        <dbReference type="SMART" id="SM01321"/>
    </source>
</evidence>
<accession>A0A398AYE1</accession>
<dbReference type="OrthoDB" id="9788881at2"/>
<reference evidence="2 3" key="1">
    <citation type="submission" date="2018-08" db="EMBL/GenBank/DDBJ databases">
        <title>Bacillus jemisoniae sp. nov., Bacillus chryseoplanitiae sp. nov., Bacillus resnikiae sp. nov., and Bacillus frankliniae sp. nov., isolated from Viking spacecraft and associated surfaces.</title>
        <authorList>
            <person name="Seuylemezian A."/>
            <person name="Vaishampayan P."/>
        </authorList>
    </citation>
    <scope>NUCLEOTIDE SEQUENCE [LARGE SCALE GENOMIC DNA]</scope>
    <source>
        <strain evidence="2 3">JJ-247</strain>
    </source>
</reference>
<dbReference type="SUPFAM" id="SSF143422">
    <property type="entry name" value="Transposase IS200-like"/>
    <property type="match status" value="1"/>
</dbReference>
<name>A0A398AYE1_9BACI</name>
<dbReference type="PANTHER" id="PTHR34322:SF2">
    <property type="entry name" value="TRANSPOSASE IS200-LIKE DOMAIN-CONTAINING PROTEIN"/>
    <property type="match status" value="1"/>
</dbReference>
<dbReference type="PANTHER" id="PTHR34322">
    <property type="entry name" value="TRANSPOSASE, Y1_TNP DOMAIN-CONTAINING"/>
    <property type="match status" value="1"/>
</dbReference>
<dbReference type="Proteomes" id="UP000265816">
    <property type="component" value="Unassembled WGS sequence"/>
</dbReference>
<evidence type="ECO:0000313" key="3">
    <source>
        <dbReference type="Proteomes" id="UP000265816"/>
    </source>
</evidence>
<proteinExistence type="predicted"/>
<dbReference type="Gene3D" id="3.30.70.1290">
    <property type="entry name" value="Transposase IS200-like"/>
    <property type="match status" value="1"/>
</dbReference>
<dbReference type="EMBL" id="QWVT01000049">
    <property type="protein sequence ID" value="RID81728.1"/>
    <property type="molecule type" value="Genomic_DNA"/>
</dbReference>
<dbReference type="AlphaFoldDB" id="A0A398AYE1"/>
<dbReference type="RefSeq" id="WP_119114799.1">
    <property type="nucleotide sequence ID" value="NZ_CBCSEO010000022.1"/>
</dbReference>
<gene>
    <name evidence="2" type="ORF">D1970_20960</name>
</gene>
<sequence length="193" mass="22923">MGRRHRVWYPGATYHITARGNRRAVIFDEAEDYNKYLMILEDVRSTQPFVLHSYCLMTNHLHLQMETLKDPIQSIMKDIQSRYAIYFNQKFDLDGHLFQGRYGAQIIENTDYFLTVSRYIHRNPLEPGLVEDMADYPWSSFSSYIHGQNNPHIDPSKTYSYFLEPVHEQYRNFVETPTEKLIGEKGEILWVPH</sequence>
<feature type="domain" description="Transposase IS200-like" evidence="1">
    <location>
        <begin position="9"/>
        <end position="123"/>
    </location>
</feature>
<dbReference type="InterPro" id="IPR036515">
    <property type="entry name" value="Transposase_17_sf"/>
</dbReference>
<evidence type="ECO:0000313" key="2">
    <source>
        <dbReference type="EMBL" id="RID81728.1"/>
    </source>
</evidence>
<dbReference type="Pfam" id="PF01797">
    <property type="entry name" value="Y1_Tnp"/>
    <property type="match status" value="1"/>
</dbReference>
<protein>
    <submittedName>
        <fullName evidence="2">Transposase</fullName>
    </submittedName>
</protein>
<dbReference type="GO" id="GO:0004803">
    <property type="term" value="F:transposase activity"/>
    <property type="evidence" value="ECO:0007669"/>
    <property type="project" value="InterPro"/>
</dbReference>
<dbReference type="SMART" id="SM01321">
    <property type="entry name" value="Y1_Tnp"/>
    <property type="match status" value="1"/>
</dbReference>
<dbReference type="InterPro" id="IPR002686">
    <property type="entry name" value="Transposase_17"/>
</dbReference>
<organism evidence="2 3">
    <name type="scientific">Mesobacillus zeae</name>
    <dbReference type="NCBI Taxonomy" id="1917180"/>
    <lineage>
        <taxon>Bacteria</taxon>
        <taxon>Bacillati</taxon>
        <taxon>Bacillota</taxon>
        <taxon>Bacilli</taxon>
        <taxon>Bacillales</taxon>
        <taxon>Bacillaceae</taxon>
        <taxon>Mesobacillus</taxon>
    </lineage>
</organism>
<comment type="caution">
    <text evidence="2">The sequence shown here is derived from an EMBL/GenBank/DDBJ whole genome shotgun (WGS) entry which is preliminary data.</text>
</comment>
<dbReference type="GO" id="GO:0006313">
    <property type="term" value="P:DNA transposition"/>
    <property type="evidence" value="ECO:0007669"/>
    <property type="project" value="InterPro"/>
</dbReference>
<dbReference type="GO" id="GO:0003677">
    <property type="term" value="F:DNA binding"/>
    <property type="evidence" value="ECO:0007669"/>
    <property type="project" value="InterPro"/>
</dbReference>